<accession>A0A7J5JC22</accession>
<dbReference type="Proteomes" id="UP000460317">
    <property type="component" value="Unassembled WGS sequence"/>
</dbReference>
<dbReference type="AlphaFoldDB" id="A0A7J5JC22"/>
<protein>
    <submittedName>
        <fullName evidence="1">Uncharacterized protein</fullName>
    </submittedName>
</protein>
<evidence type="ECO:0000313" key="1">
    <source>
        <dbReference type="EMBL" id="KAB4448370.1"/>
    </source>
</evidence>
<gene>
    <name evidence="1" type="ORF">GAN93_22150</name>
</gene>
<proteinExistence type="predicted"/>
<sequence>MKGECEHSCAYCFMRCKLLLPPLRLELKELKVNLGEGNFIFVGSSTDEWAANVPAEWIEQVLDYCDGFDNRYLFQSKNPARFLEYLDHPVMRKSVLCTTIETNRFYPDIMRNAPLPRERAIAMREIASHGIPTYVTCEPLMQFDLAELVELVGICSPQQVNIGRNSRYDIILPEPTANEVKMLKAELEQLKNNGYVPSGDKKADTGWLAFYIHPSTLSDNGDETMKYYSDTGAYLLSLEEFLYRLMTEPDYVFNATTGLCKVTVYANEYFYERDPMQENAPQDKDLWKTFANVEDRTFDLLVNTSHEISPDGQSRYHQAIVSIRQMSIKTVFVSCPDGMRVWGGVENVNETEDLDWSVKAPSEADAFYNKYYANGWTNTWKAMARSGLAGGFSGEIMRDPMNRGKEDQIWKVMTKVDNAKLTLSKDHYNPALSNYHATYACFTPFLRNRDNNRDGQMQAGEMQWYIPSVSEINMLYVAERSLPLKSRLVGHAPSDNATALFTSRAFMGSTNLTLNSCNPIILIEESHSMTPIYEFDYQRTASPGERPPYSDVRLVRDLGILETSEDHSYHIDEMEDELAKTLINNRTEDEYLIFKADNLPASTTRASRAIYELPAHDETSQNNTIYQKRFEVAKYIANRIDKPKDLNNPNRESEYYFETWSTLMDDVEKGNSPCAYYYQNPDKSDLGTWRLPNEAELMIMSGSLFDWDDREKKDVYDFFQGDKFYSLNMTDGQVIHSRTGFSKRDMNGAKSFSAGYQMFFNGYLRFVTTVDTSWGGDRGRLVNDKKGYVRCVRDLE</sequence>
<comment type="caution">
    <text evidence="1">The sequence shown here is derived from an EMBL/GenBank/DDBJ whole genome shotgun (WGS) entry which is preliminary data.</text>
</comment>
<reference evidence="1 2" key="1">
    <citation type="journal article" date="2019" name="Nat. Med.">
        <title>A library of human gut bacterial isolates paired with longitudinal multiomics data enables mechanistic microbiome research.</title>
        <authorList>
            <person name="Poyet M."/>
            <person name="Groussin M."/>
            <person name="Gibbons S.M."/>
            <person name="Avila-Pacheco J."/>
            <person name="Jiang X."/>
            <person name="Kearney S.M."/>
            <person name="Perrotta A.R."/>
            <person name="Berdy B."/>
            <person name="Zhao S."/>
            <person name="Lieberman T.D."/>
            <person name="Swanson P.K."/>
            <person name="Smith M."/>
            <person name="Roesemann S."/>
            <person name="Alexander J.E."/>
            <person name="Rich S.A."/>
            <person name="Livny J."/>
            <person name="Vlamakis H."/>
            <person name="Clish C."/>
            <person name="Bullock K."/>
            <person name="Deik A."/>
            <person name="Scott J."/>
            <person name="Pierce K.A."/>
            <person name="Xavier R.J."/>
            <person name="Alm E.J."/>
        </authorList>
    </citation>
    <scope>NUCLEOTIDE SEQUENCE [LARGE SCALE GENOMIC DNA]</scope>
    <source>
        <strain evidence="1 2">BIOML-A165</strain>
    </source>
</reference>
<evidence type="ECO:0000313" key="2">
    <source>
        <dbReference type="Proteomes" id="UP000460317"/>
    </source>
</evidence>
<dbReference type="EMBL" id="WCSB01000030">
    <property type="protein sequence ID" value="KAB4448370.1"/>
    <property type="molecule type" value="Genomic_DNA"/>
</dbReference>
<name>A0A7J5JC22_BACT4</name>
<organism evidence="1 2">
    <name type="scientific">Bacteroides thetaiotaomicron</name>
    <dbReference type="NCBI Taxonomy" id="818"/>
    <lineage>
        <taxon>Bacteria</taxon>
        <taxon>Pseudomonadati</taxon>
        <taxon>Bacteroidota</taxon>
        <taxon>Bacteroidia</taxon>
        <taxon>Bacteroidales</taxon>
        <taxon>Bacteroidaceae</taxon>
        <taxon>Bacteroides</taxon>
    </lineage>
</organism>